<organism evidence="2 3">
    <name type="scientific">Rhizopogon vinicolor AM-OR11-026</name>
    <dbReference type="NCBI Taxonomy" id="1314800"/>
    <lineage>
        <taxon>Eukaryota</taxon>
        <taxon>Fungi</taxon>
        <taxon>Dikarya</taxon>
        <taxon>Basidiomycota</taxon>
        <taxon>Agaricomycotina</taxon>
        <taxon>Agaricomycetes</taxon>
        <taxon>Agaricomycetidae</taxon>
        <taxon>Boletales</taxon>
        <taxon>Suillineae</taxon>
        <taxon>Rhizopogonaceae</taxon>
        <taxon>Rhizopogon</taxon>
    </lineage>
</organism>
<accession>A0A1B7N283</accession>
<feature type="region of interest" description="Disordered" evidence="1">
    <location>
        <begin position="87"/>
        <end position="120"/>
    </location>
</feature>
<feature type="region of interest" description="Disordered" evidence="1">
    <location>
        <begin position="158"/>
        <end position="190"/>
    </location>
</feature>
<dbReference type="Proteomes" id="UP000092154">
    <property type="component" value="Unassembled WGS sequence"/>
</dbReference>
<evidence type="ECO:0000256" key="1">
    <source>
        <dbReference type="SAM" id="MobiDB-lite"/>
    </source>
</evidence>
<reference evidence="2 3" key="1">
    <citation type="submission" date="2016-06" db="EMBL/GenBank/DDBJ databases">
        <title>Comparative genomics of the ectomycorrhizal sister species Rhizopogon vinicolor and Rhizopogon vesiculosus (Basidiomycota: Boletales) reveals a divergence of the mating type B locus.</title>
        <authorList>
            <consortium name="DOE Joint Genome Institute"/>
            <person name="Mujic A.B."/>
            <person name="Kuo A."/>
            <person name="Tritt A."/>
            <person name="Lipzen A."/>
            <person name="Chen C."/>
            <person name="Johnson J."/>
            <person name="Sharma A."/>
            <person name="Barry K."/>
            <person name="Grigoriev I.V."/>
            <person name="Spatafora J.W."/>
        </authorList>
    </citation>
    <scope>NUCLEOTIDE SEQUENCE [LARGE SCALE GENOMIC DNA]</scope>
    <source>
        <strain evidence="2 3">AM-OR11-026</strain>
    </source>
</reference>
<proteinExistence type="predicted"/>
<evidence type="ECO:0000313" key="2">
    <source>
        <dbReference type="EMBL" id="OAX38969.1"/>
    </source>
</evidence>
<name>A0A1B7N283_9AGAM</name>
<protein>
    <submittedName>
        <fullName evidence="2">Uncharacterized protein</fullName>
    </submittedName>
</protein>
<dbReference type="AlphaFoldDB" id="A0A1B7N283"/>
<dbReference type="InParanoid" id="A0A1B7N283"/>
<gene>
    <name evidence="2" type="ORF">K503DRAFT_717326</name>
</gene>
<sequence length="201" mass="21680">MTDVPPFGAYRNLCDPEDGTSFDPMWEGLNFGQQQELSRSPYYNPVNSQMDHTDHLNATMYTYEAHDLPGQPQFGYAIQDDPSKSGILRLNTSLGPPRLHISDPSSSTSSAGPMIPPTPYDSWGASDHLRVYVPPGTPSSPSGAFSYIPVSPTNVKGLSPIPSPISPHSPAAIGSSDEGSSMQTFDDDDVCTNSYNGCIHR</sequence>
<dbReference type="EMBL" id="KV448268">
    <property type="protein sequence ID" value="OAX38969.1"/>
    <property type="molecule type" value="Genomic_DNA"/>
</dbReference>
<keyword evidence="3" id="KW-1185">Reference proteome</keyword>
<evidence type="ECO:0000313" key="3">
    <source>
        <dbReference type="Proteomes" id="UP000092154"/>
    </source>
</evidence>